<evidence type="ECO:0000313" key="1">
    <source>
        <dbReference type="EMBL" id="KAF2399172.1"/>
    </source>
</evidence>
<dbReference type="EMBL" id="ML996698">
    <property type="protein sequence ID" value="KAF2399172.1"/>
    <property type="molecule type" value="Genomic_DNA"/>
</dbReference>
<reference evidence="1" key="1">
    <citation type="journal article" date="2020" name="Stud. Mycol.">
        <title>101 Dothideomycetes genomes: a test case for predicting lifestyles and emergence of pathogens.</title>
        <authorList>
            <person name="Haridas S."/>
            <person name="Albert R."/>
            <person name="Binder M."/>
            <person name="Bloem J."/>
            <person name="Labutti K."/>
            <person name="Salamov A."/>
            <person name="Andreopoulos B."/>
            <person name="Baker S."/>
            <person name="Barry K."/>
            <person name="Bills G."/>
            <person name="Bluhm B."/>
            <person name="Cannon C."/>
            <person name="Castanera R."/>
            <person name="Culley D."/>
            <person name="Daum C."/>
            <person name="Ezra D."/>
            <person name="Gonzalez J."/>
            <person name="Henrissat B."/>
            <person name="Kuo A."/>
            <person name="Liang C."/>
            <person name="Lipzen A."/>
            <person name="Lutzoni F."/>
            <person name="Magnuson J."/>
            <person name="Mondo S."/>
            <person name="Nolan M."/>
            <person name="Ohm R."/>
            <person name="Pangilinan J."/>
            <person name="Park H.-J."/>
            <person name="Ramirez L."/>
            <person name="Alfaro M."/>
            <person name="Sun H."/>
            <person name="Tritt A."/>
            <person name="Yoshinaga Y."/>
            <person name="Zwiers L.-H."/>
            <person name="Turgeon B."/>
            <person name="Goodwin S."/>
            <person name="Spatafora J."/>
            <person name="Crous P."/>
            <person name="Grigoriev I."/>
        </authorList>
    </citation>
    <scope>NUCLEOTIDE SEQUENCE</scope>
    <source>
        <strain evidence="1">CBS 262.69</strain>
    </source>
</reference>
<evidence type="ECO:0000313" key="2">
    <source>
        <dbReference type="Proteomes" id="UP000799640"/>
    </source>
</evidence>
<organism evidence="1 2">
    <name type="scientific">Trichodelitschia bisporula</name>
    <dbReference type="NCBI Taxonomy" id="703511"/>
    <lineage>
        <taxon>Eukaryota</taxon>
        <taxon>Fungi</taxon>
        <taxon>Dikarya</taxon>
        <taxon>Ascomycota</taxon>
        <taxon>Pezizomycotina</taxon>
        <taxon>Dothideomycetes</taxon>
        <taxon>Dothideomycetes incertae sedis</taxon>
        <taxon>Phaeotrichales</taxon>
        <taxon>Phaeotrichaceae</taxon>
        <taxon>Trichodelitschia</taxon>
    </lineage>
</organism>
<name>A0A6G1HT43_9PEZI</name>
<keyword evidence="2" id="KW-1185">Reference proteome</keyword>
<gene>
    <name evidence="1" type="ORF">EJ06DRAFT_74363</name>
</gene>
<dbReference type="AlphaFoldDB" id="A0A6G1HT43"/>
<protein>
    <submittedName>
        <fullName evidence="1">Uncharacterized protein</fullName>
    </submittedName>
</protein>
<accession>A0A6G1HT43</accession>
<sequence length="159" mass="17775">MSNVDLPYKQRTTFFSFAFQHPTTTLPCHLTTSSLGPTSNKEQHERPFRYLSYHAIPLFPFTMSARNLASLIGHHLSASTVFSFLVSASSMASCGVVRADVGGRFCFRCTGNGRSNMVIQKCNVVWCIWHIVPRCRCPFLPRVYARGQVRACILHSGDG</sequence>
<dbReference type="Proteomes" id="UP000799640">
    <property type="component" value="Unassembled WGS sequence"/>
</dbReference>
<proteinExistence type="predicted"/>